<proteinExistence type="predicted"/>
<evidence type="ECO:0000313" key="1">
    <source>
        <dbReference type="EMBL" id="CAH2221644.1"/>
    </source>
</evidence>
<organism evidence="1 2">
    <name type="scientific">Pararge aegeria aegeria</name>
    <dbReference type="NCBI Taxonomy" id="348720"/>
    <lineage>
        <taxon>Eukaryota</taxon>
        <taxon>Metazoa</taxon>
        <taxon>Ecdysozoa</taxon>
        <taxon>Arthropoda</taxon>
        <taxon>Hexapoda</taxon>
        <taxon>Insecta</taxon>
        <taxon>Pterygota</taxon>
        <taxon>Neoptera</taxon>
        <taxon>Endopterygota</taxon>
        <taxon>Lepidoptera</taxon>
        <taxon>Glossata</taxon>
        <taxon>Ditrysia</taxon>
        <taxon>Papilionoidea</taxon>
        <taxon>Nymphalidae</taxon>
        <taxon>Satyrinae</taxon>
        <taxon>Satyrini</taxon>
        <taxon>Parargina</taxon>
        <taxon>Pararge</taxon>
    </lineage>
</organism>
<accession>A0A8S4QX64</accession>
<dbReference type="AlphaFoldDB" id="A0A8S4QX64"/>
<reference evidence="1" key="1">
    <citation type="submission" date="2022-03" db="EMBL/GenBank/DDBJ databases">
        <authorList>
            <person name="Lindestad O."/>
        </authorList>
    </citation>
    <scope>NUCLEOTIDE SEQUENCE</scope>
</reference>
<dbReference type="Proteomes" id="UP000838756">
    <property type="component" value="Unassembled WGS sequence"/>
</dbReference>
<comment type="caution">
    <text evidence="1">The sequence shown here is derived from an EMBL/GenBank/DDBJ whole genome shotgun (WGS) entry which is preliminary data.</text>
</comment>
<dbReference type="PANTHER" id="PTHR35450">
    <property type="entry name" value="REVERSE TRANSCRIPTASE DOMAIN-CONTAINING PROTEIN"/>
    <property type="match status" value="1"/>
</dbReference>
<dbReference type="PANTHER" id="PTHR35450:SF2">
    <property type="entry name" value="REVERSE TRANSCRIPTASE DOMAIN-CONTAINING PROTEIN"/>
    <property type="match status" value="1"/>
</dbReference>
<keyword evidence="2" id="KW-1185">Reference proteome</keyword>
<dbReference type="EMBL" id="CAKXAJ010020371">
    <property type="protein sequence ID" value="CAH2221644.1"/>
    <property type="molecule type" value="Genomic_DNA"/>
</dbReference>
<gene>
    <name evidence="1" type="primary">jg25540</name>
    <name evidence="1" type="ORF">PAEG_LOCUS6712</name>
</gene>
<sequence length="224" mass="25395">MDSGLGIRLRRGGELISHLLNMDDLKLYASKRSDLMALLKITQSFSNDIGMEFGVDKCAVINVERGRVVSSENIVLSETIILKSLREGETYKYLGMSEALGIEVGHMKQVVQERFFSRLKKVLKSLLSGGNKVRAFNSWVMPLLIYTFGILKWTQSELDTLYCKVRRGLLNAKNLHNREVCNLRDHFLRMNVGMCKDVVAVDKGLTPLFLGKENWRKPKVLSNG</sequence>
<dbReference type="OrthoDB" id="2194416at2759"/>
<protein>
    <submittedName>
        <fullName evidence="1">Jg25540 protein</fullName>
    </submittedName>
</protein>
<name>A0A8S4QX64_9NEOP</name>
<evidence type="ECO:0000313" key="2">
    <source>
        <dbReference type="Proteomes" id="UP000838756"/>
    </source>
</evidence>